<proteinExistence type="predicted"/>
<organism evidence="1 2">
    <name type="scientific">Silvanigrella paludirubra</name>
    <dbReference type="NCBI Taxonomy" id="2499159"/>
    <lineage>
        <taxon>Bacteria</taxon>
        <taxon>Pseudomonadati</taxon>
        <taxon>Bdellovibrionota</taxon>
        <taxon>Oligoflexia</taxon>
        <taxon>Silvanigrellales</taxon>
        <taxon>Silvanigrellaceae</taxon>
        <taxon>Silvanigrella</taxon>
    </lineage>
</organism>
<comment type="caution">
    <text evidence="1">The sequence shown here is derived from an EMBL/GenBank/DDBJ whole genome shotgun (WGS) entry which is preliminary data.</text>
</comment>
<gene>
    <name evidence="1" type="ORF">GCL60_16780</name>
</gene>
<dbReference type="RefSeq" id="WP_153421910.1">
    <property type="nucleotide sequence ID" value="NZ_WFLM01000009.1"/>
</dbReference>
<name>A0A6N6VRT5_9BACT</name>
<dbReference type="AlphaFoldDB" id="A0A6N6VRT5"/>
<sequence>MNTLSAKNENEALEILMTNLDDSKTITDEFLAEFAGIEKHHFNRKADQLFKMDIIGNYNKVTIGKSISVKQPTQKIIRKYSLTDVIIILSQYENRHQRRALKICRLALQKFVNESIQVNKPVLHKNSTISVPLYIEDMFGGLVKIGSTVRNIIDLNYEEFIEAKLIHIQKTIAGLQKKQEKFTEELMQIKNSKLNKVARAVQELNACGL</sequence>
<keyword evidence="2" id="KW-1185">Reference proteome</keyword>
<reference evidence="1 2" key="1">
    <citation type="submission" date="2019-10" db="EMBL/GenBank/DDBJ databases">
        <title>New species of Slilvanegrellaceae.</title>
        <authorList>
            <person name="Pitt A."/>
            <person name="Hahn M.W."/>
        </authorList>
    </citation>
    <scope>NUCLEOTIDE SEQUENCE [LARGE SCALE GENOMIC DNA]</scope>
    <source>
        <strain evidence="1 2">SP-Ram-0.45-NSY-1</strain>
    </source>
</reference>
<dbReference type="EMBL" id="WFLM01000009">
    <property type="protein sequence ID" value="KAB8035885.1"/>
    <property type="molecule type" value="Genomic_DNA"/>
</dbReference>
<protein>
    <submittedName>
        <fullName evidence="1">Uncharacterized protein</fullName>
    </submittedName>
</protein>
<evidence type="ECO:0000313" key="2">
    <source>
        <dbReference type="Proteomes" id="UP000437748"/>
    </source>
</evidence>
<accession>A0A6N6VRT5</accession>
<evidence type="ECO:0000313" key="1">
    <source>
        <dbReference type="EMBL" id="KAB8035885.1"/>
    </source>
</evidence>
<dbReference type="Proteomes" id="UP000437748">
    <property type="component" value="Unassembled WGS sequence"/>
</dbReference>